<dbReference type="InterPro" id="IPR002919">
    <property type="entry name" value="TIL_dom"/>
</dbReference>
<feature type="signal peptide" evidence="4">
    <location>
        <begin position="1"/>
        <end position="21"/>
    </location>
</feature>
<feature type="domain" description="TIL" evidence="5">
    <location>
        <begin position="81"/>
        <end position="140"/>
    </location>
</feature>
<dbReference type="GO" id="GO:0004867">
    <property type="term" value="F:serine-type endopeptidase inhibitor activity"/>
    <property type="evidence" value="ECO:0007669"/>
    <property type="project" value="UniProtKB-KW"/>
</dbReference>
<organism evidence="6 7">
    <name type="scientific">Ancylostoma caninum</name>
    <name type="common">Dog hookworm</name>
    <dbReference type="NCBI Taxonomy" id="29170"/>
    <lineage>
        <taxon>Eukaryota</taxon>
        <taxon>Metazoa</taxon>
        <taxon>Ecdysozoa</taxon>
        <taxon>Nematoda</taxon>
        <taxon>Chromadorea</taxon>
        <taxon>Rhabditida</taxon>
        <taxon>Rhabditina</taxon>
        <taxon>Rhabditomorpha</taxon>
        <taxon>Strongyloidea</taxon>
        <taxon>Ancylostomatidae</taxon>
        <taxon>Ancylostomatinae</taxon>
        <taxon>Ancylostoma</taxon>
    </lineage>
</organism>
<accession>A0A368GZR5</accession>
<evidence type="ECO:0000256" key="2">
    <source>
        <dbReference type="ARBA" id="ARBA00022900"/>
    </source>
</evidence>
<dbReference type="AlphaFoldDB" id="A0A368GZR5"/>
<keyword evidence="1" id="KW-0646">Protease inhibitor</keyword>
<dbReference type="EMBL" id="JOJR01000029">
    <property type="protein sequence ID" value="RCN49842.1"/>
    <property type="molecule type" value="Genomic_DNA"/>
</dbReference>
<dbReference type="SUPFAM" id="SSF57567">
    <property type="entry name" value="Serine protease inhibitors"/>
    <property type="match status" value="2"/>
</dbReference>
<dbReference type="Proteomes" id="UP000252519">
    <property type="component" value="Unassembled WGS sequence"/>
</dbReference>
<dbReference type="InterPro" id="IPR051368">
    <property type="entry name" value="SerProtInhib-TIL_Domain"/>
</dbReference>
<evidence type="ECO:0000313" key="7">
    <source>
        <dbReference type="Proteomes" id="UP000252519"/>
    </source>
</evidence>
<evidence type="ECO:0000259" key="5">
    <source>
        <dbReference type="Pfam" id="PF01826"/>
    </source>
</evidence>
<gene>
    <name evidence="6" type="ORF">ANCCAN_04087</name>
</gene>
<dbReference type="CDD" id="cd19941">
    <property type="entry name" value="TIL"/>
    <property type="match status" value="1"/>
</dbReference>
<comment type="caution">
    <text evidence="6">The sequence shown here is derived from an EMBL/GenBank/DDBJ whole genome shotgun (WGS) entry which is preliminary data.</text>
</comment>
<keyword evidence="2" id="KW-0722">Serine protease inhibitor</keyword>
<feature type="domain" description="TIL" evidence="5">
    <location>
        <begin position="24"/>
        <end position="74"/>
    </location>
</feature>
<keyword evidence="4" id="KW-0732">Signal</keyword>
<feature type="chain" id="PRO_5016694532" evidence="4">
    <location>
        <begin position="22"/>
        <end position="157"/>
    </location>
</feature>
<reference evidence="6 7" key="1">
    <citation type="submission" date="2014-10" db="EMBL/GenBank/DDBJ databases">
        <title>Draft genome of the hookworm Ancylostoma caninum.</title>
        <authorList>
            <person name="Mitreva M."/>
        </authorList>
    </citation>
    <scope>NUCLEOTIDE SEQUENCE [LARGE SCALE GENOMIC DNA]</scope>
    <source>
        <strain evidence="6 7">Baltimore</strain>
    </source>
</reference>
<keyword evidence="7" id="KW-1185">Reference proteome</keyword>
<evidence type="ECO:0000313" key="6">
    <source>
        <dbReference type="EMBL" id="RCN49842.1"/>
    </source>
</evidence>
<proteinExistence type="predicted"/>
<evidence type="ECO:0000256" key="1">
    <source>
        <dbReference type="ARBA" id="ARBA00022690"/>
    </source>
</evidence>
<evidence type="ECO:0000256" key="4">
    <source>
        <dbReference type="SAM" id="SignalP"/>
    </source>
</evidence>
<dbReference type="Gene3D" id="2.10.25.10">
    <property type="entry name" value="Laminin"/>
    <property type="match status" value="2"/>
</dbReference>
<dbReference type="InterPro" id="IPR036084">
    <property type="entry name" value="Ser_inhib-like_sf"/>
</dbReference>
<keyword evidence="3" id="KW-1015">Disulfide bond</keyword>
<name>A0A368GZR5_ANCCA</name>
<evidence type="ECO:0000256" key="3">
    <source>
        <dbReference type="ARBA" id="ARBA00023157"/>
    </source>
</evidence>
<sequence length="157" mass="17414">MSKILVLILVCVARFQDVVVADECPVNEQYHKCGPTCEPSCTRPEPQMCQEDCILAGCKCKPGFFRNSKGMCVTDCSTEPCGENMERHSCGIMEGCEPVCIRRGKKSPICVNRCVKNACQCKPGYIREFYGGMCISKQECSVRRGKPLENPTATKTQ</sequence>
<protein>
    <submittedName>
        <fullName evidence="6">Trypsin Inhibitor like cysteine rich domain protein</fullName>
    </submittedName>
</protein>
<dbReference type="Pfam" id="PF01826">
    <property type="entry name" value="TIL"/>
    <property type="match status" value="2"/>
</dbReference>
<dbReference type="PANTHER" id="PTHR23259">
    <property type="entry name" value="RIDDLE"/>
    <property type="match status" value="1"/>
</dbReference>
<dbReference type="PANTHER" id="PTHR23259:SF70">
    <property type="entry name" value="ACCESSORY GLAND PROTEIN ACP62F-RELATED"/>
    <property type="match status" value="1"/>
</dbReference>
<dbReference type="OrthoDB" id="5912264at2759"/>